<evidence type="ECO:0000313" key="4">
    <source>
        <dbReference type="Proteomes" id="UP000033607"/>
    </source>
</evidence>
<dbReference type="EMBL" id="LATL02000147">
    <property type="protein sequence ID" value="KMW70483.1"/>
    <property type="molecule type" value="Genomic_DNA"/>
</dbReference>
<organism evidence="2 4">
    <name type="scientific">Limnoraphis robusta CS-951</name>
    <dbReference type="NCBI Taxonomy" id="1637645"/>
    <lineage>
        <taxon>Bacteria</taxon>
        <taxon>Bacillati</taxon>
        <taxon>Cyanobacteriota</taxon>
        <taxon>Cyanophyceae</taxon>
        <taxon>Oscillatoriophycideae</taxon>
        <taxon>Oscillatoriales</taxon>
        <taxon>Sirenicapillariaceae</taxon>
        <taxon>Limnoraphis</taxon>
    </lineage>
</organism>
<evidence type="ECO:0000256" key="1">
    <source>
        <dbReference type="SAM" id="MobiDB-lite"/>
    </source>
</evidence>
<dbReference type="OrthoDB" id="469151at2"/>
<dbReference type="RefSeq" id="WP_049559378.1">
    <property type="nucleotide sequence ID" value="NZ_LATL02000147.1"/>
</dbReference>
<comment type="caution">
    <text evidence="2">The sequence shown here is derived from an EMBL/GenBank/DDBJ whole genome shotgun (WGS) entry which is preliminary data.</text>
</comment>
<gene>
    <name evidence="3" type="ORF">WN50_34905</name>
    <name evidence="2" type="ORF">WN50_36730</name>
</gene>
<accession>A0A0J9EVE5</accession>
<name>A0A0J9EVE5_9CYAN</name>
<evidence type="ECO:0000313" key="3">
    <source>
        <dbReference type="EMBL" id="KMW70483.1"/>
    </source>
</evidence>
<protein>
    <submittedName>
        <fullName evidence="2">Uncharacterized protein</fullName>
    </submittedName>
</protein>
<feature type="compositionally biased region" description="Polar residues" evidence="1">
    <location>
        <begin position="9"/>
        <end position="23"/>
    </location>
</feature>
<dbReference type="AlphaFoldDB" id="A0A0J9EVE5"/>
<proteinExistence type="predicted"/>
<dbReference type="Proteomes" id="UP000033607">
    <property type="component" value="Unassembled WGS sequence"/>
</dbReference>
<sequence>MFGLRKKQNSSIGSQSMSEAQSILESANTAPPISNNQYNFAEHYRGNFTGIERLTPEEVEAAKLQAKELKEQVTLQRGKFSADTDSLESVKRIYKSEESHKRQRLGKILDARDGEIKTGEYLNGKLKPGLHEQNQRLSLSLVKGEALIGRIDERFQLRREKVNQLKETLYA</sequence>
<reference evidence="2 4" key="1">
    <citation type="submission" date="2015-06" db="EMBL/GenBank/DDBJ databases">
        <title>Draft genome assembly of filamentous brackish cyanobacterium Limnoraphis robusta strain CS-951.</title>
        <authorList>
            <person name="Willis A."/>
            <person name="Parks M."/>
            <person name="Burford M.A."/>
        </authorList>
    </citation>
    <scope>NUCLEOTIDE SEQUENCE [LARGE SCALE GENOMIC DNA]</scope>
    <source>
        <strain evidence="2 4">CS-951</strain>
    </source>
</reference>
<feature type="region of interest" description="Disordered" evidence="1">
    <location>
        <begin position="1"/>
        <end position="23"/>
    </location>
</feature>
<dbReference type="EMBL" id="LATL02000224">
    <property type="protein sequence ID" value="KMW70238.1"/>
    <property type="molecule type" value="Genomic_DNA"/>
</dbReference>
<evidence type="ECO:0000313" key="2">
    <source>
        <dbReference type="EMBL" id="KMW70238.1"/>
    </source>
</evidence>